<dbReference type="OrthoDB" id="9790057at2"/>
<dbReference type="GO" id="GO:0004622">
    <property type="term" value="F:phosphatidylcholine lysophospholipase activity"/>
    <property type="evidence" value="ECO:0007669"/>
    <property type="project" value="TreeGrafter"/>
</dbReference>
<dbReference type="AlphaFoldDB" id="A0A418M178"/>
<evidence type="ECO:0000313" key="2">
    <source>
        <dbReference type="EMBL" id="RIV19276.1"/>
    </source>
</evidence>
<dbReference type="PANTHER" id="PTHR30383:SF5">
    <property type="entry name" value="SGNH HYDROLASE-TYPE ESTERASE DOMAIN-CONTAINING PROTEIN"/>
    <property type="match status" value="1"/>
</dbReference>
<comment type="caution">
    <text evidence="2">The sequence shown here is derived from an EMBL/GenBank/DDBJ whole genome shotgun (WGS) entry which is preliminary data.</text>
</comment>
<dbReference type="InterPro" id="IPR013830">
    <property type="entry name" value="SGNH_hydro"/>
</dbReference>
<accession>A0A418M178</accession>
<dbReference type="Proteomes" id="UP000283523">
    <property type="component" value="Unassembled WGS sequence"/>
</dbReference>
<keyword evidence="3" id="KW-1185">Reference proteome</keyword>
<sequence length="197" mass="22540">MFWYEEEVQALEKKVKTGSVADNPIVFYGSSSIRLWTTLAQDFPQYNTLNLGFGGSTLAACAWFFDRLVVPANPKSIVFYAGDNDLGDGRHVEEVYLFFCALTQKLQRRLPNVPLTFMAIKPSPARWAIVDRIRYANELIRKEVARYPHYHYVDSHTPMLSAACGPRPELFQADGLHLNAKGYALWREVLLKHPQIF</sequence>
<dbReference type="Gene3D" id="3.40.50.1110">
    <property type="entry name" value="SGNH hydrolase"/>
    <property type="match status" value="1"/>
</dbReference>
<reference evidence="2 3" key="1">
    <citation type="submission" date="2018-08" db="EMBL/GenBank/DDBJ databases">
        <title>Fibrisoma montanum sp. nov., isolated from Danxia mountain soil.</title>
        <authorList>
            <person name="Huang Y."/>
        </authorList>
    </citation>
    <scope>NUCLEOTIDE SEQUENCE [LARGE SCALE GENOMIC DNA]</scope>
    <source>
        <strain evidence="2 3">HYT19</strain>
    </source>
</reference>
<dbReference type="Pfam" id="PF13472">
    <property type="entry name" value="Lipase_GDSL_2"/>
    <property type="match status" value="1"/>
</dbReference>
<evidence type="ECO:0000259" key="1">
    <source>
        <dbReference type="Pfam" id="PF13472"/>
    </source>
</evidence>
<gene>
    <name evidence="2" type="ORF">DYU11_24530</name>
</gene>
<dbReference type="InterPro" id="IPR051532">
    <property type="entry name" value="Ester_Hydrolysis_Enzymes"/>
</dbReference>
<protein>
    <submittedName>
        <fullName evidence="2">GDSL family lipase</fullName>
    </submittedName>
</protein>
<dbReference type="RefSeq" id="WP_119670381.1">
    <property type="nucleotide sequence ID" value="NZ_QXED01000008.1"/>
</dbReference>
<dbReference type="PANTHER" id="PTHR30383">
    <property type="entry name" value="THIOESTERASE 1/PROTEASE 1/LYSOPHOSPHOLIPASE L1"/>
    <property type="match status" value="1"/>
</dbReference>
<evidence type="ECO:0000313" key="3">
    <source>
        <dbReference type="Proteomes" id="UP000283523"/>
    </source>
</evidence>
<feature type="domain" description="SGNH hydrolase-type esterase" evidence="1">
    <location>
        <begin position="36"/>
        <end position="185"/>
    </location>
</feature>
<dbReference type="EMBL" id="QXED01000008">
    <property type="protein sequence ID" value="RIV19276.1"/>
    <property type="molecule type" value="Genomic_DNA"/>
</dbReference>
<proteinExistence type="predicted"/>
<name>A0A418M178_9BACT</name>
<dbReference type="CDD" id="cd04502">
    <property type="entry name" value="SGNH_hydrolase_like_7"/>
    <property type="match status" value="1"/>
</dbReference>
<dbReference type="InterPro" id="IPR036514">
    <property type="entry name" value="SGNH_hydro_sf"/>
</dbReference>
<dbReference type="SUPFAM" id="SSF52266">
    <property type="entry name" value="SGNH hydrolase"/>
    <property type="match status" value="1"/>
</dbReference>
<organism evidence="2 3">
    <name type="scientific">Fibrisoma montanum</name>
    <dbReference type="NCBI Taxonomy" id="2305895"/>
    <lineage>
        <taxon>Bacteria</taxon>
        <taxon>Pseudomonadati</taxon>
        <taxon>Bacteroidota</taxon>
        <taxon>Cytophagia</taxon>
        <taxon>Cytophagales</taxon>
        <taxon>Spirosomataceae</taxon>
        <taxon>Fibrisoma</taxon>
    </lineage>
</organism>